<evidence type="ECO:0000313" key="9">
    <source>
        <dbReference type="EMBL" id="ANS80696.1"/>
    </source>
</evidence>
<evidence type="ECO:0000256" key="1">
    <source>
        <dbReference type="ARBA" id="ARBA00004651"/>
    </source>
</evidence>
<dbReference type="STRING" id="1758689.SGUI_3300"/>
<evidence type="ECO:0000256" key="5">
    <source>
        <dbReference type="ARBA" id="ARBA00023136"/>
    </source>
</evidence>
<dbReference type="EMBL" id="CP014989">
    <property type="protein sequence ID" value="ANS80696.1"/>
    <property type="molecule type" value="Genomic_DNA"/>
</dbReference>
<reference evidence="9 10" key="1">
    <citation type="submission" date="2016-03" db="EMBL/GenBank/DDBJ databases">
        <title>Shallow-sea hydrothermal system.</title>
        <authorList>
            <person name="Tang K."/>
        </authorList>
    </citation>
    <scope>NUCLEOTIDE SEQUENCE [LARGE SCALE GENOMIC DNA]</scope>
    <source>
        <strain evidence="9 10">JLT9</strain>
    </source>
</reference>
<evidence type="ECO:0000256" key="7">
    <source>
        <dbReference type="SAM" id="Phobius"/>
    </source>
</evidence>
<comment type="subcellular location">
    <subcellularLocation>
        <location evidence="1">Cell membrane</location>
        <topology evidence="1">Multi-pass membrane protein</topology>
    </subcellularLocation>
</comment>
<dbReference type="InterPro" id="IPR050539">
    <property type="entry name" value="ThrE_Dicarb/AminoAcid_Exp"/>
</dbReference>
<protein>
    <recommendedName>
        <fullName evidence="8">Threonine/serine exporter-like N-terminal domain-containing protein</fullName>
    </recommendedName>
</protein>
<dbReference type="GO" id="GO:0022857">
    <property type="term" value="F:transmembrane transporter activity"/>
    <property type="evidence" value="ECO:0007669"/>
    <property type="project" value="InterPro"/>
</dbReference>
<keyword evidence="5 7" id="KW-0472">Membrane</keyword>
<dbReference type="OrthoDB" id="235893at2"/>
<organism evidence="9 10">
    <name type="scientific">Serinicoccus hydrothermalis</name>
    <dbReference type="NCBI Taxonomy" id="1758689"/>
    <lineage>
        <taxon>Bacteria</taxon>
        <taxon>Bacillati</taxon>
        <taxon>Actinomycetota</taxon>
        <taxon>Actinomycetes</taxon>
        <taxon>Micrococcales</taxon>
        <taxon>Ornithinimicrobiaceae</taxon>
        <taxon>Serinicoccus</taxon>
    </lineage>
</organism>
<dbReference type="Pfam" id="PF06738">
    <property type="entry name" value="ThrE"/>
    <property type="match status" value="1"/>
</dbReference>
<dbReference type="InterPro" id="IPR010619">
    <property type="entry name" value="ThrE-like_N"/>
</dbReference>
<dbReference type="Proteomes" id="UP000092482">
    <property type="component" value="Chromosome"/>
</dbReference>
<feature type="transmembrane region" description="Helical" evidence="7">
    <location>
        <begin position="144"/>
        <end position="160"/>
    </location>
</feature>
<keyword evidence="4 7" id="KW-1133">Transmembrane helix</keyword>
<sequence length="221" mass="22796">MPDHPPEPQQALLTRTVLMRLAGELAASGEPVVDVERSVRSLGARAGHPGVQVAASPTAVFLSLSAGTPASIAPVPGPLRLDQCAAVHAVRHFVETGRLTLAEAGTELDSIRALPHPYRPWVRHLGMMVVSVGLSLILQPGLPNVAVAALGSLLVSLLLTQAGRHTLLGSLLPSLAAFVASLLAFSGYQLGLLDGPLRTLICPLAVLLPGALLVTGVSELA</sequence>
<gene>
    <name evidence="9" type="ORF">SGUI_3300</name>
</gene>
<proteinExistence type="inferred from homology"/>
<evidence type="ECO:0000256" key="3">
    <source>
        <dbReference type="ARBA" id="ARBA00022692"/>
    </source>
</evidence>
<comment type="similarity">
    <text evidence="6">Belongs to the ThrE exporter (TC 2.A.79) family.</text>
</comment>
<keyword evidence="2" id="KW-1003">Cell membrane</keyword>
<evidence type="ECO:0000313" key="10">
    <source>
        <dbReference type="Proteomes" id="UP000092482"/>
    </source>
</evidence>
<dbReference type="GO" id="GO:0005886">
    <property type="term" value="C:plasma membrane"/>
    <property type="evidence" value="ECO:0007669"/>
    <property type="project" value="UniProtKB-SubCell"/>
</dbReference>
<keyword evidence="10" id="KW-1185">Reference proteome</keyword>
<evidence type="ECO:0000259" key="8">
    <source>
        <dbReference type="Pfam" id="PF06738"/>
    </source>
</evidence>
<feature type="transmembrane region" description="Helical" evidence="7">
    <location>
        <begin position="167"/>
        <end position="185"/>
    </location>
</feature>
<dbReference type="GO" id="GO:0015744">
    <property type="term" value="P:succinate transport"/>
    <property type="evidence" value="ECO:0007669"/>
    <property type="project" value="TreeGrafter"/>
</dbReference>
<keyword evidence="3 7" id="KW-0812">Transmembrane</keyword>
<evidence type="ECO:0000256" key="6">
    <source>
        <dbReference type="ARBA" id="ARBA00034125"/>
    </source>
</evidence>
<dbReference type="PANTHER" id="PTHR34390:SF2">
    <property type="entry name" value="SUCCINATE TRANSPORTER SUBUNIT YJJP-RELATED"/>
    <property type="match status" value="1"/>
</dbReference>
<feature type="transmembrane region" description="Helical" evidence="7">
    <location>
        <begin position="197"/>
        <end position="217"/>
    </location>
</feature>
<dbReference type="AlphaFoldDB" id="A0A1B1NH14"/>
<evidence type="ECO:0000256" key="4">
    <source>
        <dbReference type="ARBA" id="ARBA00022989"/>
    </source>
</evidence>
<accession>A0A1B1NH14</accession>
<dbReference type="PANTHER" id="PTHR34390">
    <property type="entry name" value="UPF0442 PROTEIN YJJB-RELATED"/>
    <property type="match status" value="1"/>
</dbReference>
<dbReference type="RefSeq" id="WP_066642365.1">
    <property type="nucleotide sequence ID" value="NZ_CP014989.1"/>
</dbReference>
<name>A0A1B1NH14_9MICO</name>
<evidence type="ECO:0000256" key="2">
    <source>
        <dbReference type="ARBA" id="ARBA00022475"/>
    </source>
</evidence>
<feature type="domain" description="Threonine/serine exporter-like N-terminal" evidence="8">
    <location>
        <begin position="17"/>
        <end position="220"/>
    </location>
</feature>
<dbReference type="KEGG" id="serj:SGUI_3300"/>